<evidence type="ECO:0000256" key="1">
    <source>
        <dbReference type="SAM" id="MobiDB-lite"/>
    </source>
</evidence>
<feature type="compositionally biased region" description="Basic and acidic residues" evidence="1">
    <location>
        <begin position="1"/>
        <end position="25"/>
    </location>
</feature>
<dbReference type="AlphaFoldDB" id="A0A919VQA2"/>
<gene>
    <name evidence="2" type="ORF">Aco04nite_29670</name>
</gene>
<comment type="caution">
    <text evidence="2">The sequence shown here is derived from an EMBL/GenBank/DDBJ whole genome shotgun (WGS) entry which is preliminary data.</text>
</comment>
<name>A0A919VQA2_9ACTN</name>
<dbReference type="Proteomes" id="UP000680865">
    <property type="component" value="Unassembled WGS sequence"/>
</dbReference>
<proteinExistence type="predicted"/>
<protein>
    <submittedName>
        <fullName evidence="2">Uncharacterized protein</fullName>
    </submittedName>
</protein>
<evidence type="ECO:0000313" key="3">
    <source>
        <dbReference type="Proteomes" id="UP000680865"/>
    </source>
</evidence>
<organism evidence="2 3">
    <name type="scientific">Winogradskya consettensis</name>
    <dbReference type="NCBI Taxonomy" id="113560"/>
    <lineage>
        <taxon>Bacteria</taxon>
        <taxon>Bacillati</taxon>
        <taxon>Actinomycetota</taxon>
        <taxon>Actinomycetes</taxon>
        <taxon>Micromonosporales</taxon>
        <taxon>Micromonosporaceae</taxon>
        <taxon>Winogradskya</taxon>
    </lineage>
</organism>
<keyword evidence="3" id="KW-1185">Reference proteome</keyword>
<dbReference type="EMBL" id="BOQP01000012">
    <property type="protein sequence ID" value="GIM72311.1"/>
    <property type="molecule type" value="Genomic_DNA"/>
</dbReference>
<evidence type="ECO:0000313" key="2">
    <source>
        <dbReference type="EMBL" id="GIM72311.1"/>
    </source>
</evidence>
<reference evidence="2" key="1">
    <citation type="submission" date="2021-03" db="EMBL/GenBank/DDBJ databases">
        <title>Whole genome shotgun sequence of Actinoplanes consettensis NBRC 14913.</title>
        <authorList>
            <person name="Komaki H."/>
            <person name="Tamura T."/>
        </authorList>
    </citation>
    <scope>NUCLEOTIDE SEQUENCE</scope>
    <source>
        <strain evidence="2">NBRC 14913</strain>
    </source>
</reference>
<accession>A0A919VQA2</accession>
<sequence length="58" mass="5908">MEFGEKGVAHADSEHAEQHGGEDGMRTTGDGGHCCAAGQQGEATYGPDPGATSLLHIQ</sequence>
<feature type="region of interest" description="Disordered" evidence="1">
    <location>
        <begin position="1"/>
        <end position="58"/>
    </location>
</feature>